<proteinExistence type="predicted"/>
<feature type="chain" id="PRO_5045430087" description="DUF2141 domain-containing protein" evidence="1">
    <location>
        <begin position="37"/>
        <end position="156"/>
    </location>
</feature>
<feature type="signal peptide" evidence="1">
    <location>
        <begin position="1"/>
        <end position="36"/>
    </location>
</feature>
<gene>
    <name evidence="2" type="ORF">MACH07_01080</name>
</gene>
<keyword evidence="1" id="KW-0732">Signal</keyword>
<name>A0AA48HWD2_9FLAO</name>
<accession>A0AA48HWD2</accession>
<protein>
    <recommendedName>
        <fullName evidence="4">DUF2141 domain-containing protein</fullName>
    </recommendedName>
</protein>
<evidence type="ECO:0000256" key="1">
    <source>
        <dbReference type="SAM" id="SignalP"/>
    </source>
</evidence>
<dbReference type="AlphaFoldDB" id="A0AA48HWD2"/>
<keyword evidence="3" id="KW-1185">Reference proteome</keyword>
<evidence type="ECO:0000313" key="3">
    <source>
        <dbReference type="Proteomes" id="UP001330184"/>
    </source>
</evidence>
<organism evidence="2 3">
    <name type="scientific">Flagellimonas marinaquae</name>
    <dbReference type="NCBI Taxonomy" id="254955"/>
    <lineage>
        <taxon>Bacteria</taxon>
        <taxon>Pseudomonadati</taxon>
        <taxon>Bacteroidota</taxon>
        <taxon>Flavobacteriia</taxon>
        <taxon>Flavobacteriales</taxon>
        <taxon>Flavobacteriaceae</taxon>
        <taxon>Flagellimonas</taxon>
    </lineage>
</organism>
<evidence type="ECO:0000313" key="2">
    <source>
        <dbReference type="EMBL" id="BDW91276.1"/>
    </source>
</evidence>
<dbReference type="EMBL" id="AP027268">
    <property type="protein sequence ID" value="BDW91276.1"/>
    <property type="molecule type" value="Genomic_DNA"/>
</dbReference>
<dbReference type="InterPro" id="IPR018673">
    <property type="entry name" value="DUF2141"/>
</dbReference>
<dbReference type="Pfam" id="PF09912">
    <property type="entry name" value="DUF2141"/>
    <property type="match status" value="1"/>
</dbReference>
<reference evidence="2 3" key="1">
    <citation type="submission" date="2023-01" db="EMBL/GenBank/DDBJ databases">
        <title>Complete genome sequence of Muricauda aquimarina strain IFOP_LL357.</title>
        <authorList>
            <person name="Gajardo G."/>
            <person name="Ueki S."/>
            <person name="Maruyama F."/>
        </authorList>
    </citation>
    <scope>NUCLEOTIDE SEQUENCE [LARGE SCALE GENOMIC DNA]</scope>
    <source>
        <strain evidence="2 3">IFOP_LL357</strain>
    </source>
</reference>
<dbReference type="Proteomes" id="UP001330184">
    <property type="component" value="Chromosome"/>
</dbReference>
<sequence length="156" mass="17016">MPASLSILDTQTTKTNIMKTVTLALSFFFVSLLAMAQENNGIDITVTIDNVTSNEGKVLIGLHTADTFMKGPGVQNLQSTIENGKVTVTFTNVQPGNYAIMAMHDINGNNRMDFEANGMPKESYGMSGNDMAMGPPTFDGAKFEVDKEDMEFTIRF</sequence>
<evidence type="ECO:0008006" key="4">
    <source>
        <dbReference type="Google" id="ProtNLM"/>
    </source>
</evidence>